<reference evidence="1 2" key="1">
    <citation type="submission" date="2011-09" db="EMBL/GenBank/DDBJ databases">
        <authorList>
            <consortium name="US DOE Joint Genome Institute (JGI-PGF)"/>
            <person name="Lucas S."/>
            <person name="Han J."/>
            <person name="Lapidus A."/>
            <person name="Cheng J.-F."/>
            <person name="Goodwin L."/>
            <person name="Pitluck S."/>
            <person name="Peters L."/>
            <person name="Land M.L."/>
            <person name="Hauser L."/>
            <person name="Orellana R."/>
            <person name="Lovley D."/>
            <person name="Woyke T.J."/>
        </authorList>
    </citation>
    <scope>NUCLEOTIDE SEQUENCE [LARGE SCALE GENOMIC DNA]</scope>
    <source>
        <strain evidence="1 2">2ac9</strain>
    </source>
</reference>
<protein>
    <submittedName>
        <fullName evidence="1">Uncharacterized protein</fullName>
    </submittedName>
</protein>
<gene>
    <name evidence="1" type="ORF">DespoDRAFT_02075</name>
</gene>
<dbReference type="HOGENOM" id="CLU_2205836_0_0_7"/>
<dbReference type="AlphaFoldDB" id="I5B3A7"/>
<evidence type="ECO:0000313" key="2">
    <source>
        <dbReference type="Proteomes" id="UP000005778"/>
    </source>
</evidence>
<accession>I5B3A7</accession>
<sequence>MHTGPLTGMFRVSVLRAFLEIGTIFMKFRFDLLITKQDLSQLKPAYHCIQILSQPGQFTGTGKNLSAAVIHFIGSIADRGNIPCNLSSHNSKALCLPHRLLPPQWLR</sequence>
<dbReference type="Proteomes" id="UP000005778">
    <property type="component" value="Chromosome"/>
</dbReference>
<proteinExistence type="predicted"/>
<reference evidence="1 2" key="2">
    <citation type="submission" date="2012-02" db="EMBL/GenBank/DDBJ databases">
        <title>Improved High-Quality Draft sequence of Desulfobacter postgatei 2ac9.</title>
        <authorList>
            <consortium name="US DOE Joint Genome Institute"/>
            <person name="Lucas S."/>
            <person name="Han J."/>
            <person name="Lapidus A."/>
            <person name="Cheng J.-F."/>
            <person name="Goodwin L."/>
            <person name="Pitluck S."/>
            <person name="Peters L."/>
            <person name="Ovchinnikova G."/>
            <person name="Held B."/>
            <person name="Detter J.C."/>
            <person name="Han C."/>
            <person name="Tapia R."/>
            <person name="Land M."/>
            <person name="Hauser L."/>
            <person name="Kyrpides N."/>
            <person name="Ivanova N."/>
            <person name="Pagani I."/>
            <person name="Orellana R."/>
            <person name="Lovley D."/>
            <person name="Woyke T."/>
        </authorList>
    </citation>
    <scope>NUCLEOTIDE SEQUENCE [LARGE SCALE GENOMIC DNA]</scope>
    <source>
        <strain evidence="1 2">2ac9</strain>
    </source>
</reference>
<keyword evidence="2" id="KW-1185">Reference proteome</keyword>
<evidence type="ECO:0000313" key="1">
    <source>
        <dbReference type="EMBL" id="EIM63970.1"/>
    </source>
</evidence>
<organism evidence="1 2">
    <name type="scientific">Desulfobacter postgatei 2ac9</name>
    <dbReference type="NCBI Taxonomy" id="879212"/>
    <lineage>
        <taxon>Bacteria</taxon>
        <taxon>Pseudomonadati</taxon>
        <taxon>Thermodesulfobacteriota</taxon>
        <taxon>Desulfobacteria</taxon>
        <taxon>Desulfobacterales</taxon>
        <taxon>Desulfobacteraceae</taxon>
        <taxon>Desulfobacter</taxon>
    </lineage>
</organism>
<name>I5B3A7_9BACT</name>
<dbReference type="EMBL" id="CM001488">
    <property type="protein sequence ID" value="EIM63970.1"/>
    <property type="molecule type" value="Genomic_DNA"/>
</dbReference>